<organism evidence="3 4">
    <name type="scientific">Jannaschia pohangensis</name>
    <dbReference type="NCBI Taxonomy" id="390807"/>
    <lineage>
        <taxon>Bacteria</taxon>
        <taxon>Pseudomonadati</taxon>
        <taxon>Pseudomonadota</taxon>
        <taxon>Alphaproteobacteria</taxon>
        <taxon>Rhodobacterales</taxon>
        <taxon>Roseobacteraceae</taxon>
        <taxon>Jannaschia</taxon>
    </lineage>
</organism>
<feature type="domain" description="Cytochrome c oxidase subunit IV bacterial aa3 type" evidence="2">
    <location>
        <begin position="5"/>
        <end position="43"/>
    </location>
</feature>
<gene>
    <name evidence="3" type="ORF">SAMN04488095_2041</name>
</gene>
<sequence>MAEEHKHGSMDTSAQEKTFAGFMSVTKWTVIAILAILVFLAIFRT</sequence>
<dbReference type="STRING" id="390807.SAMN04488095_2041"/>
<dbReference type="RefSeq" id="WP_092779843.1">
    <property type="nucleotide sequence ID" value="NZ_FORA01000002.1"/>
</dbReference>
<dbReference type="AlphaFoldDB" id="A0A1I3N4B6"/>
<evidence type="ECO:0000313" key="3">
    <source>
        <dbReference type="EMBL" id="SFJ03706.1"/>
    </source>
</evidence>
<protein>
    <submittedName>
        <fullName evidence="3">Aa3 type cytochrome c oxidase subunit IV</fullName>
    </submittedName>
</protein>
<dbReference type="InterPro" id="IPR012422">
    <property type="entry name" value="Cyt_c_oxidase_su4_bac-aa3"/>
</dbReference>
<evidence type="ECO:0000256" key="1">
    <source>
        <dbReference type="SAM" id="Phobius"/>
    </source>
</evidence>
<dbReference type="SUPFAM" id="SSF81469">
    <property type="entry name" value="Bacterial aa3 type cytochrome c oxidase subunit IV"/>
    <property type="match status" value="1"/>
</dbReference>
<keyword evidence="1" id="KW-1133">Transmembrane helix</keyword>
<evidence type="ECO:0000259" key="2">
    <source>
        <dbReference type="Pfam" id="PF07835"/>
    </source>
</evidence>
<dbReference type="Proteomes" id="UP000199110">
    <property type="component" value="Unassembled WGS sequence"/>
</dbReference>
<keyword evidence="4" id="KW-1185">Reference proteome</keyword>
<evidence type="ECO:0000313" key="4">
    <source>
        <dbReference type="Proteomes" id="UP000199110"/>
    </source>
</evidence>
<dbReference type="Gene3D" id="1.20.5.160">
    <property type="entry name" value="Bacterial aa3 type cytochrome c oxidase subunit IV"/>
    <property type="match status" value="1"/>
</dbReference>
<dbReference type="Pfam" id="PF07835">
    <property type="entry name" value="COX4_pro_2"/>
    <property type="match status" value="1"/>
</dbReference>
<name>A0A1I3N4B6_9RHOB</name>
<keyword evidence="1" id="KW-0472">Membrane</keyword>
<proteinExistence type="predicted"/>
<keyword evidence="1" id="KW-0812">Transmembrane</keyword>
<dbReference type="EMBL" id="FORA01000002">
    <property type="protein sequence ID" value="SFJ03706.1"/>
    <property type="molecule type" value="Genomic_DNA"/>
</dbReference>
<accession>A0A1I3N4B6</accession>
<dbReference type="InterPro" id="IPR036596">
    <property type="entry name" value="Cyt-C_aa3_sf"/>
</dbReference>
<reference evidence="3 4" key="1">
    <citation type="submission" date="2016-10" db="EMBL/GenBank/DDBJ databases">
        <authorList>
            <person name="de Groot N.N."/>
        </authorList>
    </citation>
    <scope>NUCLEOTIDE SEQUENCE [LARGE SCALE GENOMIC DNA]</scope>
    <source>
        <strain evidence="3 4">DSM 19073</strain>
    </source>
</reference>
<feature type="transmembrane region" description="Helical" evidence="1">
    <location>
        <begin position="20"/>
        <end position="43"/>
    </location>
</feature>